<dbReference type="EMBL" id="VDLY02000005">
    <property type="protein sequence ID" value="KAB8167270.1"/>
    <property type="molecule type" value="Genomic_DNA"/>
</dbReference>
<dbReference type="Proteomes" id="UP000314251">
    <property type="component" value="Unassembled WGS sequence"/>
</dbReference>
<evidence type="ECO:0000313" key="1">
    <source>
        <dbReference type="EMBL" id="KAB8167270.1"/>
    </source>
</evidence>
<dbReference type="OrthoDB" id="3386776at2"/>
<sequence length="88" mass="9958">MSDLRVTVDDVRELGERLRFIAAEFDDSQSIADDYAEQMGHDDLRHEVEQFAANRKHQRRKLMRSLQEFAEVAASSSPASAPPSEPTP</sequence>
<organism evidence="1 2">
    <name type="scientific">Streptomyces mimosae</name>
    <dbReference type="NCBI Taxonomy" id="2586635"/>
    <lineage>
        <taxon>Bacteria</taxon>
        <taxon>Bacillati</taxon>
        <taxon>Actinomycetota</taxon>
        <taxon>Actinomycetes</taxon>
        <taxon>Kitasatosporales</taxon>
        <taxon>Streptomycetaceae</taxon>
        <taxon>Streptomyces</taxon>
    </lineage>
</organism>
<comment type="caution">
    <text evidence="1">The sequence shown here is derived from an EMBL/GenBank/DDBJ whole genome shotgun (WGS) entry which is preliminary data.</text>
</comment>
<keyword evidence="2" id="KW-1185">Reference proteome</keyword>
<proteinExistence type="predicted"/>
<evidence type="ECO:0000313" key="2">
    <source>
        <dbReference type="Proteomes" id="UP000314251"/>
    </source>
</evidence>
<name>A0A5N6AHE0_9ACTN</name>
<dbReference type="RefSeq" id="WP_139667066.1">
    <property type="nucleotide sequence ID" value="NZ_VDLY02000005.1"/>
</dbReference>
<reference evidence="1" key="1">
    <citation type="submission" date="2019-10" db="EMBL/GenBank/DDBJ databases">
        <title>Nonomuraea sp. nov., isolated from Phyllanthus amarus.</title>
        <authorList>
            <person name="Klykleung N."/>
            <person name="Tanasupawat S."/>
        </authorList>
    </citation>
    <scope>NUCLEOTIDE SEQUENCE [LARGE SCALE GENOMIC DNA]</scope>
    <source>
        <strain evidence="1">3MP-10</strain>
    </source>
</reference>
<protein>
    <submittedName>
        <fullName evidence="1">Uncharacterized protein</fullName>
    </submittedName>
</protein>
<gene>
    <name evidence="1" type="ORF">FH607_010350</name>
</gene>
<accession>A0A5N6AHE0</accession>
<dbReference type="AlphaFoldDB" id="A0A5N6AHE0"/>